<proteinExistence type="inferred from homology"/>
<dbReference type="CDD" id="cd07187">
    <property type="entry name" value="YvcK_like"/>
    <property type="match status" value="1"/>
</dbReference>
<dbReference type="Proteomes" id="UP000176939">
    <property type="component" value="Unassembled WGS sequence"/>
</dbReference>
<evidence type="ECO:0000313" key="3">
    <source>
        <dbReference type="EMBL" id="OGM08663.1"/>
    </source>
</evidence>
<dbReference type="NCBIfam" id="TIGR01826">
    <property type="entry name" value="CofD_related"/>
    <property type="match status" value="1"/>
</dbReference>
<dbReference type="InterPro" id="IPR010119">
    <property type="entry name" value="Gluconeogen_factor"/>
</dbReference>
<comment type="function">
    <text evidence="2">Required for morphogenesis under gluconeogenic growth conditions.</text>
</comment>
<reference evidence="3 4" key="1">
    <citation type="journal article" date="2016" name="Nat. Commun.">
        <title>Thousands of microbial genomes shed light on interconnected biogeochemical processes in an aquifer system.</title>
        <authorList>
            <person name="Anantharaman K."/>
            <person name="Brown C.T."/>
            <person name="Hug L.A."/>
            <person name="Sharon I."/>
            <person name="Castelle C.J."/>
            <person name="Probst A.J."/>
            <person name="Thomas B.C."/>
            <person name="Singh A."/>
            <person name="Wilkins M.J."/>
            <person name="Karaoz U."/>
            <person name="Brodie E.L."/>
            <person name="Williams K.H."/>
            <person name="Hubbard S.S."/>
            <person name="Banfield J.F."/>
        </authorList>
    </citation>
    <scope>NUCLEOTIDE SEQUENCE [LARGE SCALE GENOMIC DNA]</scope>
</reference>
<comment type="subcellular location">
    <subcellularLocation>
        <location evidence="2">Cytoplasm</location>
    </subcellularLocation>
</comment>
<dbReference type="GO" id="GO:0005737">
    <property type="term" value="C:cytoplasm"/>
    <property type="evidence" value="ECO:0007669"/>
    <property type="project" value="UniProtKB-SubCell"/>
</dbReference>
<comment type="caution">
    <text evidence="3">The sequence shown here is derived from an EMBL/GenBank/DDBJ whole genome shotgun (WGS) entry which is preliminary data.</text>
</comment>
<dbReference type="GO" id="GO:0043743">
    <property type="term" value="F:LPPG:FO 2-phospho-L-lactate transferase activity"/>
    <property type="evidence" value="ECO:0007669"/>
    <property type="project" value="InterPro"/>
</dbReference>
<keyword evidence="1 2" id="KW-0963">Cytoplasm</keyword>
<name>A0A1F7X177_9BACT</name>
<sequence>MKDLNTLTNKKVVVIGGGTGTYQVLSGLKKYSLDISAIISMCDSGGSTGRLRKELGILPPGDVRRAILALSDLPFAQKTLEELFDFRFNKGSTLKGHSVGNLLLAALTQITGSMDKAIEEAARILQSNGNVYPVTLDKTNLVAVLDDGTRIFGETNIDRRRIKPNLKIKRVFLNPKARVFNKASLAIENADFVIFGPGDLYTSIIPTLLVEGVVSSLIKSKAKIAYVVNLMTKKGETDGFTASDFTQEIINYLKEGRKNLNYIFVNKEINHSKSVISRWYKKYGCIPVKNDLAYFSKKNKGIKIIEKDFLSKTTFFRHDPEKLARAITPLF</sequence>
<dbReference type="AlphaFoldDB" id="A0A1F7X177"/>
<dbReference type="EMBL" id="MGFQ01000038">
    <property type="protein sequence ID" value="OGM08663.1"/>
    <property type="molecule type" value="Genomic_DNA"/>
</dbReference>
<dbReference type="InterPro" id="IPR038136">
    <property type="entry name" value="CofD-like_dom_sf"/>
</dbReference>
<dbReference type="Gene3D" id="3.40.50.10680">
    <property type="entry name" value="CofD-like domains"/>
    <property type="match status" value="1"/>
</dbReference>
<gene>
    <name evidence="3" type="ORF">A2Z67_00290</name>
</gene>
<dbReference type="HAMAP" id="MF_00973">
    <property type="entry name" value="Gluconeogen_factor"/>
    <property type="match status" value="1"/>
</dbReference>
<dbReference type="GO" id="GO:0008360">
    <property type="term" value="P:regulation of cell shape"/>
    <property type="evidence" value="ECO:0007669"/>
    <property type="project" value="UniProtKB-UniRule"/>
</dbReference>
<comment type="similarity">
    <text evidence="2">Belongs to the gluconeogenesis factor family.</text>
</comment>
<evidence type="ECO:0000256" key="2">
    <source>
        <dbReference type="HAMAP-Rule" id="MF_00973"/>
    </source>
</evidence>
<dbReference type="InterPro" id="IPR002882">
    <property type="entry name" value="CofD"/>
</dbReference>
<accession>A0A1F7X177</accession>
<evidence type="ECO:0000313" key="4">
    <source>
        <dbReference type="Proteomes" id="UP000176939"/>
    </source>
</evidence>
<organism evidence="3 4">
    <name type="scientific">Candidatus Woesebacteria bacterium RBG_13_36_22</name>
    <dbReference type="NCBI Taxonomy" id="1802478"/>
    <lineage>
        <taxon>Bacteria</taxon>
        <taxon>Candidatus Woeseibacteriota</taxon>
    </lineage>
</organism>
<dbReference type="PANTHER" id="PTHR30135:SF3">
    <property type="entry name" value="GLUCONEOGENESIS FACTOR-RELATED"/>
    <property type="match status" value="1"/>
</dbReference>
<dbReference type="PANTHER" id="PTHR30135">
    <property type="entry name" value="UNCHARACTERIZED PROTEIN YVCK-RELATED"/>
    <property type="match status" value="1"/>
</dbReference>
<dbReference type="Pfam" id="PF01933">
    <property type="entry name" value="CofD"/>
    <property type="match status" value="1"/>
</dbReference>
<dbReference type="SUPFAM" id="SSF142338">
    <property type="entry name" value="CofD-like"/>
    <property type="match status" value="1"/>
</dbReference>
<protein>
    <recommendedName>
        <fullName evidence="2">Putative gluconeogenesis factor</fullName>
    </recommendedName>
</protein>
<evidence type="ECO:0000256" key="1">
    <source>
        <dbReference type="ARBA" id="ARBA00022490"/>
    </source>
</evidence>